<protein>
    <submittedName>
        <fullName evidence="10">Cysteine desulfurase</fullName>
    </submittedName>
</protein>
<evidence type="ECO:0000313" key="10">
    <source>
        <dbReference type="EMBL" id="MBC6679646.1"/>
    </source>
</evidence>
<feature type="domain" description="Aminotransferase class V" evidence="9">
    <location>
        <begin position="2"/>
        <end position="352"/>
    </location>
</feature>
<evidence type="ECO:0000256" key="8">
    <source>
        <dbReference type="ARBA" id="ARBA00050776"/>
    </source>
</evidence>
<dbReference type="Proteomes" id="UP000602647">
    <property type="component" value="Unassembled WGS sequence"/>
</dbReference>
<dbReference type="GO" id="GO:0031071">
    <property type="term" value="F:cysteine desulfurase activity"/>
    <property type="evidence" value="ECO:0007669"/>
    <property type="project" value="UniProtKB-EC"/>
</dbReference>
<dbReference type="InterPro" id="IPR016454">
    <property type="entry name" value="Cysteine_dSase"/>
</dbReference>
<dbReference type="Gene3D" id="3.90.1150.10">
    <property type="entry name" value="Aspartate Aminotransferase, domain 1"/>
    <property type="match status" value="1"/>
</dbReference>
<dbReference type="PANTHER" id="PTHR11601:SF34">
    <property type="entry name" value="CYSTEINE DESULFURASE"/>
    <property type="match status" value="1"/>
</dbReference>
<gene>
    <name evidence="10" type="ORF">H9L42_07385</name>
</gene>
<name>A0A923SQI7_9FIRM</name>
<comment type="cofactor">
    <cofactor evidence="1">
        <name>pyridoxal 5'-phosphate</name>
        <dbReference type="ChEBI" id="CHEBI:597326"/>
    </cofactor>
</comment>
<evidence type="ECO:0000256" key="7">
    <source>
        <dbReference type="ARBA" id="ARBA00023014"/>
    </source>
</evidence>
<evidence type="ECO:0000256" key="3">
    <source>
        <dbReference type="ARBA" id="ARBA00022679"/>
    </source>
</evidence>
<dbReference type="Pfam" id="PF00266">
    <property type="entry name" value="Aminotran_5"/>
    <property type="match status" value="1"/>
</dbReference>
<evidence type="ECO:0000313" key="11">
    <source>
        <dbReference type="Proteomes" id="UP000602647"/>
    </source>
</evidence>
<reference evidence="10" key="1">
    <citation type="submission" date="2020-08" db="EMBL/GenBank/DDBJ databases">
        <title>Genome public.</title>
        <authorList>
            <person name="Liu C."/>
            <person name="Sun Q."/>
        </authorList>
    </citation>
    <scope>NUCLEOTIDE SEQUENCE</scope>
    <source>
        <strain evidence="10">BX12</strain>
    </source>
</reference>
<evidence type="ECO:0000256" key="4">
    <source>
        <dbReference type="ARBA" id="ARBA00022723"/>
    </source>
</evidence>
<dbReference type="RefSeq" id="WP_187302755.1">
    <property type="nucleotide sequence ID" value="NZ_JACRYT010000006.1"/>
</dbReference>
<keyword evidence="11" id="KW-1185">Reference proteome</keyword>
<comment type="catalytic activity">
    <reaction evidence="8">
        <text>(sulfur carrier)-H + L-cysteine = (sulfur carrier)-SH + L-alanine</text>
        <dbReference type="Rhea" id="RHEA:43892"/>
        <dbReference type="Rhea" id="RHEA-COMP:14737"/>
        <dbReference type="Rhea" id="RHEA-COMP:14739"/>
        <dbReference type="ChEBI" id="CHEBI:29917"/>
        <dbReference type="ChEBI" id="CHEBI:35235"/>
        <dbReference type="ChEBI" id="CHEBI:57972"/>
        <dbReference type="ChEBI" id="CHEBI:64428"/>
        <dbReference type="EC" id="2.8.1.7"/>
    </reaction>
</comment>
<keyword evidence="6" id="KW-0408">Iron</keyword>
<accession>A0A923SQI7</accession>
<keyword evidence="7" id="KW-0411">Iron-sulfur</keyword>
<evidence type="ECO:0000259" key="9">
    <source>
        <dbReference type="Pfam" id="PF00266"/>
    </source>
</evidence>
<keyword evidence="3" id="KW-0808">Transferase</keyword>
<dbReference type="AlphaFoldDB" id="A0A923SQI7"/>
<dbReference type="SUPFAM" id="SSF53383">
    <property type="entry name" value="PLP-dependent transferases"/>
    <property type="match status" value="1"/>
</dbReference>
<dbReference type="InterPro" id="IPR015422">
    <property type="entry name" value="PyrdxlP-dep_Trfase_small"/>
</dbReference>
<comment type="similarity">
    <text evidence="2">Belongs to the class-V pyridoxal-phosphate-dependent aminotransferase family. NifS/IscS subfamily.</text>
</comment>
<dbReference type="InterPro" id="IPR015421">
    <property type="entry name" value="PyrdxlP-dep_Trfase_major"/>
</dbReference>
<proteinExistence type="inferred from homology"/>
<dbReference type="InterPro" id="IPR000192">
    <property type="entry name" value="Aminotrans_V_dom"/>
</dbReference>
<dbReference type="PANTHER" id="PTHR11601">
    <property type="entry name" value="CYSTEINE DESULFURYLASE FAMILY MEMBER"/>
    <property type="match status" value="1"/>
</dbReference>
<keyword evidence="4" id="KW-0479">Metal-binding</keyword>
<organism evidence="10 11">
    <name type="scientific">Zhenpiania hominis</name>
    <dbReference type="NCBI Taxonomy" id="2763644"/>
    <lineage>
        <taxon>Bacteria</taxon>
        <taxon>Bacillati</taxon>
        <taxon>Bacillota</taxon>
        <taxon>Clostridia</taxon>
        <taxon>Peptostreptococcales</taxon>
        <taxon>Anaerovoracaceae</taxon>
        <taxon>Zhenpiania</taxon>
    </lineage>
</organism>
<dbReference type="Gene3D" id="1.10.260.50">
    <property type="match status" value="1"/>
</dbReference>
<dbReference type="Gene3D" id="3.40.640.10">
    <property type="entry name" value="Type I PLP-dependent aspartate aminotransferase-like (Major domain)"/>
    <property type="match status" value="1"/>
</dbReference>
<evidence type="ECO:0000256" key="5">
    <source>
        <dbReference type="ARBA" id="ARBA00022898"/>
    </source>
</evidence>
<comment type="caution">
    <text evidence="10">The sequence shown here is derived from an EMBL/GenBank/DDBJ whole genome shotgun (WGS) entry which is preliminary data.</text>
</comment>
<evidence type="ECO:0000256" key="6">
    <source>
        <dbReference type="ARBA" id="ARBA00023004"/>
    </source>
</evidence>
<evidence type="ECO:0000256" key="2">
    <source>
        <dbReference type="ARBA" id="ARBA00006490"/>
    </source>
</evidence>
<evidence type="ECO:0000256" key="1">
    <source>
        <dbReference type="ARBA" id="ARBA00001933"/>
    </source>
</evidence>
<dbReference type="GO" id="GO:0046872">
    <property type="term" value="F:metal ion binding"/>
    <property type="evidence" value="ECO:0007669"/>
    <property type="project" value="UniProtKB-KW"/>
</dbReference>
<dbReference type="GO" id="GO:0051536">
    <property type="term" value="F:iron-sulfur cluster binding"/>
    <property type="evidence" value="ECO:0007669"/>
    <property type="project" value="UniProtKB-KW"/>
</dbReference>
<dbReference type="EMBL" id="JACRYT010000006">
    <property type="protein sequence ID" value="MBC6679646.1"/>
    <property type="molecule type" value="Genomic_DNA"/>
</dbReference>
<dbReference type="InterPro" id="IPR015424">
    <property type="entry name" value="PyrdxlP-dep_Trfase"/>
</dbReference>
<keyword evidence="5" id="KW-0663">Pyridoxal phosphate</keyword>
<sequence length="372" mass="40462">MIYLDNSATTRQHDQVTDTMLTYMREDFGNPSSLYSLGITAEKAVKEARKKVMKAMGRKAGTVYFTSGGTEADSMAIFGTAMARKRRGRGIVTSKVEHPAVLEACGRLEEMGFEVTYVGVDSECRVNMEELKAAIRDDTILVTIMQVNNETGTIMPVDDLAELKQQALLHTDAVQAFGKIGLPDGADLISVSGHKIHGPKGIGGLWIGEGVRIRPFLVGGGQEAGMRSGTENVPAIAGFGIAAELAEDPQPAVAQVRDYLRRGLKEEISDIRFNSPEDACPSVLNVSFLGTRAEVLLHTLEQDEIYVSTGSACSSNKKGQSHVLEAMGLSDKEIEGAVRFSFSRYNTIEEMDFVLEKVKAAVSRFRKLGSFR</sequence>
<dbReference type="PIRSF" id="PIRSF005572">
    <property type="entry name" value="NifS"/>
    <property type="match status" value="1"/>
</dbReference>